<dbReference type="eggNOG" id="ENOG502QZNG">
    <property type="taxonomic scope" value="Eukaryota"/>
</dbReference>
<accession>W7AFK3</accession>
<keyword evidence="2" id="KW-0732">Signal</keyword>
<keyword evidence="1" id="KW-0812">Transmembrane</keyword>
<organism evidence="4 5">
    <name type="scientific">Plasmodium vinckei petteri</name>
    <dbReference type="NCBI Taxonomy" id="138298"/>
    <lineage>
        <taxon>Eukaryota</taxon>
        <taxon>Sar</taxon>
        <taxon>Alveolata</taxon>
        <taxon>Apicomplexa</taxon>
        <taxon>Aconoidasida</taxon>
        <taxon>Haemosporida</taxon>
        <taxon>Plasmodiidae</taxon>
        <taxon>Plasmodium</taxon>
        <taxon>Plasmodium (Vinckeia)</taxon>
    </lineage>
</organism>
<reference evidence="4 5" key="1">
    <citation type="submission" date="2013-02" db="EMBL/GenBank/DDBJ databases">
        <title>The Genome Sequence of Plasmodium vinckei petteri CR.</title>
        <authorList>
            <consortium name="The Broad Institute Genome Sequencing Platform"/>
            <consortium name="The Broad Institute Genome Sequencing Center for Infectious Disease"/>
            <person name="Neafsey D."/>
            <person name="Cheeseman I."/>
            <person name="Volkman S."/>
            <person name="Adams J."/>
            <person name="Walker B."/>
            <person name="Young S.K."/>
            <person name="Zeng Q."/>
            <person name="Gargeya S."/>
            <person name="Fitzgerald M."/>
            <person name="Haas B."/>
            <person name="Abouelleil A."/>
            <person name="Alvarado L."/>
            <person name="Arachchi H.M."/>
            <person name="Berlin A.M."/>
            <person name="Chapman S.B."/>
            <person name="Dewar J."/>
            <person name="Goldberg J."/>
            <person name="Griggs A."/>
            <person name="Gujja S."/>
            <person name="Hansen M."/>
            <person name="Howarth C."/>
            <person name="Imamovic A."/>
            <person name="Larimer J."/>
            <person name="McCowan C."/>
            <person name="Murphy C."/>
            <person name="Neiman D."/>
            <person name="Pearson M."/>
            <person name="Priest M."/>
            <person name="Roberts A."/>
            <person name="Saif S."/>
            <person name="Shea T."/>
            <person name="Sisk P."/>
            <person name="Sykes S."/>
            <person name="Wortman J."/>
            <person name="Nusbaum C."/>
            <person name="Birren B."/>
        </authorList>
    </citation>
    <scope>NUCLEOTIDE SEQUENCE [LARGE SCALE GENOMIC DNA]</scope>
    <source>
        <strain evidence="4 5">CR</strain>
    </source>
</reference>
<feature type="signal peptide" evidence="2">
    <location>
        <begin position="1"/>
        <end position="19"/>
    </location>
</feature>
<name>W7AFK3_PLAVN</name>
<evidence type="ECO:0000313" key="3">
    <source>
        <dbReference type="EMBL" id="CAD2103292.1"/>
    </source>
</evidence>
<dbReference type="AlphaFoldDB" id="W7AFK3"/>
<evidence type="ECO:0000256" key="2">
    <source>
        <dbReference type="SAM" id="SignalP"/>
    </source>
</evidence>
<dbReference type="Proteomes" id="UP000515268">
    <property type="component" value="Chromosome PVPCR_08"/>
</dbReference>
<evidence type="ECO:0000256" key="1">
    <source>
        <dbReference type="SAM" id="Phobius"/>
    </source>
</evidence>
<reference evidence="3 6" key="2">
    <citation type="submission" date="2020-08" db="EMBL/GenBank/DDBJ databases">
        <authorList>
            <person name="Ramaprasad A."/>
        </authorList>
    </citation>
    <scope>NUCLEOTIDE SEQUENCE [LARGE SCALE GENOMIC DNA]</scope>
</reference>
<keyword evidence="1" id="KW-1133">Transmembrane helix</keyword>
<evidence type="ECO:0000313" key="4">
    <source>
        <dbReference type="EMBL" id="EUD72172.1"/>
    </source>
</evidence>
<feature type="chain" id="PRO_5044739984" evidence="2">
    <location>
        <begin position="20"/>
        <end position="795"/>
    </location>
</feature>
<gene>
    <name evidence="3" type="ORF">PVPCR_0803360</name>
    <name evidence="4" type="ORF">YYG_02873</name>
</gene>
<dbReference type="EMBL" id="LR865413">
    <property type="protein sequence ID" value="CAD2103292.1"/>
    <property type="molecule type" value="Genomic_DNA"/>
</dbReference>
<dbReference type="OrthoDB" id="377966at2759"/>
<dbReference type="Proteomes" id="UP000030659">
    <property type="component" value="Unassembled WGS sequence"/>
</dbReference>
<proteinExistence type="predicted"/>
<sequence>MKWRLFIFPFIICLNVVIGKESTRLNKLECQGIFINKEREDEINNLENNFNNSYYVIYKNGSDGIYNSNEHFNGLSIFFKNKKENYEHVKKSIYLSLLKKIYYYPLWKLNYLKKKRQNNYFFTDHDKISTSSDTSTDAIEMYLSILAKNINGLYISDKDMAKLYEGCTNFLEFDKVNKLKDLEINKGNVENENKNNSSERSVHKICKHCLSHKYMLLNWIDDEYLKKKSKEEWNNFSGKHTEVEKFEKKDIWSFLHVSKTDLVKARFLFYIKNYFFKILEKKNKEIYTLFSSLIKMKILKDVNVSSFVEKRENGQGVVNHIFQVSFNMYTKNYKTIDSLSFFFSKFSCKDKMNKTFFTNSFLNNNIYAYRNGENNYQISYFNWAYKVGIETGLYFLSFIYLNVSNFNWDASWNALKKMDVHRNNSRNCNFLLHYELDNIPVLFRDNLFFKDDYAMYKSDKCELILNKGVTNVDIYKEIKNEGINKSTKTNIDIIYSKKNILNTYTCEAIVVEMFSNNIIVDPEKVNKGIDVTFTNTENHKDKSVHVISKYYHKKLSNNFGEEKKNYLTRFSYDIPIDTRYVSTCYSDNIKYNTKENNDLCKNYDVILISNGKLFLNCDSQNETNTNMMENNNFSIYADLKNVYIYEEEDIISIHTLDYYIFMNEISFFSLCYNSDKDMNNHKVDQSNYSDDLNIKNFIYARTTNSGINKKQKIFNFYKIHSNKKFDYDAIEINDLQKINTPTYFDIIYKKAYYSDVAYVYSMPRGNANYYYILCISSFVSISLIIFTFYLCYKFA</sequence>
<keyword evidence="6" id="KW-1185">Reference proteome</keyword>
<feature type="transmembrane region" description="Helical" evidence="1">
    <location>
        <begin position="769"/>
        <end position="792"/>
    </location>
</feature>
<dbReference type="VEuPathDB" id="PlasmoDB:PVPCR_0803360"/>
<evidence type="ECO:0000313" key="6">
    <source>
        <dbReference type="Proteomes" id="UP000515268"/>
    </source>
</evidence>
<keyword evidence="1" id="KW-0472">Membrane</keyword>
<dbReference type="EMBL" id="KI965399">
    <property type="protein sequence ID" value="EUD72172.1"/>
    <property type="molecule type" value="Genomic_DNA"/>
</dbReference>
<evidence type="ECO:0000313" key="5">
    <source>
        <dbReference type="Proteomes" id="UP000030659"/>
    </source>
</evidence>
<protein>
    <submittedName>
        <fullName evidence="4">Uncharacterized protein</fullName>
    </submittedName>
</protein>